<gene>
    <name evidence="7" type="primary">Alkbh8</name>
</gene>
<comment type="cofactor">
    <cofactor evidence="1">
        <name>Fe(2+)</name>
        <dbReference type="ChEBI" id="CHEBI:29033"/>
    </cofactor>
</comment>
<dbReference type="GO" id="GO:0030488">
    <property type="term" value="P:tRNA methylation"/>
    <property type="evidence" value="ECO:0007669"/>
    <property type="project" value="TreeGrafter"/>
</dbReference>
<dbReference type="InterPro" id="IPR035979">
    <property type="entry name" value="RBD_domain_sf"/>
</dbReference>
<reference evidence="7" key="1">
    <citation type="submission" date="2020-04" db="EMBL/GenBank/DDBJ databases">
        <authorList>
            <person name="Neveu A P."/>
        </authorList>
    </citation>
    <scope>NUCLEOTIDE SEQUENCE</scope>
    <source>
        <tissue evidence="7">Whole embryo</tissue>
    </source>
</reference>
<dbReference type="GO" id="GO:0008757">
    <property type="term" value="F:S-adenosylmethionine-dependent methyltransferase activity"/>
    <property type="evidence" value="ECO:0007669"/>
    <property type="project" value="InterPro"/>
</dbReference>
<name>A0A6F9D712_9ASCI</name>
<keyword evidence="2" id="KW-0489">Methyltransferase</keyword>
<evidence type="ECO:0000256" key="5">
    <source>
        <dbReference type="ARBA" id="ARBA00022884"/>
    </source>
</evidence>
<feature type="domain" description="Fe2OG dioxygenase" evidence="6">
    <location>
        <begin position="213"/>
        <end position="318"/>
    </location>
</feature>
<keyword evidence="4" id="KW-0862">Zinc</keyword>
<dbReference type="PROSITE" id="PS51471">
    <property type="entry name" value="FE2OG_OXY"/>
    <property type="match status" value="1"/>
</dbReference>
<evidence type="ECO:0000259" key="6">
    <source>
        <dbReference type="PROSITE" id="PS51471"/>
    </source>
</evidence>
<evidence type="ECO:0000313" key="7">
    <source>
        <dbReference type="EMBL" id="CAB3221266.1"/>
    </source>
</evidence>
<keyword evidence="5" id="KW-0694">RNA-binding</keyword>
<sequence length="599" mass="68027">MEKMFKKNQKAKKKLCNNGLPISEVPSKFVVIANGGLGNGISVHQLTAIFEKHWVVERTNTSIHCSYACVAFDSVESAVSAVTNLQGTVIKKRCEQNKTAVLYLFYLGKMVDLNKTEISTNTTLPPGLILCEEFLSQEEESLLLTNIDSDFTSPPPTSIFEKLKHRTVLHYGYRFRYGSNDVDKNEPLSDHGFPNYIDGLLTKLLGLPHLKNKPDQLTINKYAPGDGIASHVDNPEAFGEVITTISLGSTVVMEMKFGDKVTDFVVNPRSAIFFTGDARYKWTHCIKQKKTDIIAGTNDCRVTLQRGTRVSLTFRNTLAVQNHEIKLTNQLPDVKLPDNTTEADSMEKQYVHSVYNDIAEHFSQTRDKPWPRVVEFLSNLDKHSTVLDVGCGSGRYLKVCKNITMFGCDYSKSLTNICHTKNSHVFICDGLNIPTRTSCFDACICIAVLHHLSTEQRRISALQELLRVTMPGGKILVYVWAEEQNFRNKRSNYLKNADTQNHEIVESSVKKDHSSGLSLPIHKNRTNFKQQDMLVPWKLKKQTTEKPNDNFSNPPTFYRYYHVFKQLELERLCFQCPHCRIVESYHDNGNWAVILQKDS</sequence>
<dbReference type="InterPro" id="IPR013216">
    <property type="entry name" value="Methyltransf_11"/>
</dbReference>
<dbReference type="GO" id="GO:0005634">
    <property type="term" value="C:nucleus"/>
    <property type="evidence" value="ECO:0007669"/>
    <property type="project" value="TreeGrafter"/>
</dbReference>
<dbReference type="Gene3D" id="2.60.120.590">
    <property type="entry name" value="Alpha-ketoglutarate-dependent dioxygenase AlkB-like"/>
    <property type="match status" value="1"/>
</dbReference>
<dbReference type="AlphaFoldDB" id="A0A6F9D712"/>
<protein>
    <submittedName>
        <fullName evidence="7">Alkylated DNA repair protein alkB homolog 8-like</fullName>
    </submittedName>
</protein>
<accession>A0A6F9D712</accession>
<dbReference type="InterPro" id="IPR005123">
    <property type="entry name" value="Oxoglu/Fe-dep_dioxygenase_dom"/>
</dbReference>
<evidence type="ECO:0000256" key="2">
    <source>
        <dbReference type="ARBA" id="ARBA00022603"/>
    </source>
</evidence>
<evidence type="ECO:0000256" key="1">
    <source>
        <dbReference type="ARBA" id="ARBA00001954"/>
    </source>
</evidence>
<dbReference type="InterPro" id="IPR037151">
    <property type="entry name" value="AlkB-like_sf"/>
</dbReference>
<organism evidence="7">
    <name type="scientific">Phallusia mammillata</name>
    <dbReference type="NCBI Taxonomy" id="59560"/>
    <lineage>
        <taxon>Eukaryota</taxon>
        <taxon>Metazoa</taxon>
        <taxon>Chordata</taxon>
        <taxon>Tunicata</taxon>
        <taxon>Ascidiacea</taxon>
        <taxon>Phlebobranchia</taxon>
        <taxon>Ascidiidae</taxon>
        <taxon>Phallusia</taxon>
    </lineage>
</organism>
<dbReference type="SUPFAM" id="SSF51197">
    <property type="entry name" value="Clavaminate synthase-like"/>
    <property type="match status" value="1"/>
</dbReference>
<evidence type="ECO:0000256" key="4">
    <source>
        <dbReference type="ARBA" id="ARBA00022833"/>
    </source>
</evidence>
<dbReference type="Pfam" id="PF13532">
    <property type="entry name" value="2OG-FeII_Oxy_2"/>
    <property type="match status" value="1"/>
</dbReference>
<dbReference type="GO" id="GO:0005737">
    <property type="term" value="C:cytoplasm"/>
    <property type="evidence" value="ECO:0007669"/>
    <property type="project" value="TreeGrafter"/>
</dbReference>
<dbReference type="Gene3D" id="3.40.50.150">
    <property type="entry name" value="Vaccinia Virus protein VP39"/>
    <property type="match status" value="1"/>
</dbReference>
<dbReference type="Gene3D" id="3.30.70.330">
    <property type="match status" value="1"/>
</dbReference>
<dbReference type="Pfam" id="PF08241">
    <property type="entry name" value="Methyltransf_11"/>
    <property type="match status" value="1"/>
</dbReference>
<dbReference type="InterPro" id="IPR051422">
    <property type="entry name" value="AlkB_tRNA_MeTrf/Diox"/>
</dbReference>
<evidence type="ECO:0000256" key="3">
    <source>
        <dbReference type="ARBA" id="ARBA00022679"/>
    </source>
</evidence>
<dbReference type="InterPro" id="IPR029063">
    <property type="entry name" value="SAM-dependent_MTases_sf"/>
</dbReference>
<dbReference type="EMBL" id="LR782873">
    <property type="protein sequence ID" value="CAB3221266.1"/>
    <property type="molecule type" value="mRNA"/>
</dbReference>
<dbReference type="PANTHER" id="PTHR13069">
    <property type="entry name" value="ALKYLATED DNA REPAIR PROTEIN ALKB HOMOLOG 8"/>
    <property type="match status" value="1"/>
</dbReference>
<dbReference type="GO" id="GO:0106335">
    <property type="term" value="F:tRNA (5-carboxymethyluridine(34)-5-O)-methyltransferase activity"/>
    <property type="evidence" value="ECO:0007669"/>
    <property type="project" value="TreeGrafter"/>
</dbReference>
<dbReference type="PANTHER" id="PTHR13069:SF21">
    <property type="entry name" value="ALKYLATED DNA REPAIR PROTEIN ALKB HOMOLOG 8"/>
    <property type="match status" value="1"/>
</dbReference>
<dbReference type="InterPro" id="IPR027450">
    <property type="entry name" value="AlkB-like"/>
</dbReference>
<proteinExistence type="evidence at transcript level"/>
<dbReference type="CDD" id="cd02440">
    <property type="entry name" value="AdoMet_MTases"/>
    <property type="match status" value="1"/>
</dbReference>
<dbReference type="GO" id="GO:0000049">
    <property type="term" value="F:tRNA binding"/>
    <property type="evidence" value="ECO:0007669"/>
    <property type="project" value="TreeGrafter"/>
</dbReference>
<dbReference type="SUPFAM" id="SSF54928">
    <property type="entry name" value="RNA-binding domain, RBD"/>
    <property type="match status" value="1"/>
</dbReference>
<dbReference type="SUPFAM" id="SSF53335">
    <property type="entry name" value="S-adenosyl-L-methionine-dependent methyltransferases"/>
    <property type="match status" value="1"/>
</dbReference>
<dbReference type="InterPro" id="IPR012677">
    <property type="entry name" value="Nucleotide-bd_a/b_plait_sf"/>
</dbReference>
<keyword evidence="3" id="KW-0808">Transferase</keyword>
<dbReference type="GO" id="GO:0002098">
    <property type="term" value="P:tRNA wobble uridine modification"/>
    <property type="evidence" value="ECO:0007669"/>
    <property type="project" value="TreeGrafter"/>
</dbReference>